<evidence type="ECO:0000313" key="8">
    <source>
        <dbReference type="EMBL" id="NDV33246.1"/>
    </source>
</evidence>
<dbReference type="PROSITE" id="PS50011">
    <property type="entry name" value="PROTEIN_KINASE_DOM"/>
    <property type="match status" value="1"/>
</dbReference>
<dbReference type="GO" id="GO:0004674">
    <property type="term" value="F:protein serine/threonine kinase activity"/>
    <property type="evidence" value="ECO:0007669"/>
    <property type="project" value="UniProtKB-KW"/>
</dbReference>
<proteinExistence type="predicted"/>
<dbReference type="Gene3D" id="1.10.510.10">
    <property type="entry name" value="Transferase(Phosphotransferase) domain 1"/>
    <property type="match status" value="1"/>
</dbReference>
<keyword evidence="3" id="KW-0547">Nucleotide-binding</keyword>
<evidence type="ECO:0000256" key="2">
    <source>
        <dbReference type="ARBA" id="ARBA00022679"/>
    </source>
</evidence>
<sequence length="352" mass="40789">MNYNSVVLYAYGESHYMEELSEKDFTFVNILGRCRNGLVYCVTRDSQMYSMKVRLKKELKKLPSEITLYHHPCITQIIWIYHNETQLCFLSSYVEATNFMKYIEQRQKKTKILYDEQLCFYAAQLFCVVEHIINSDSYYFDFKPDNVLICMDGNLCVCVQDEGEFLEEFHPPLWKNTHKSYQAPEVLLASPVEDDEEEILHPNKTIFWSIGVFLYKLATGKTPFADTDKKNPERTNILSKTIDFTPFSKPLASLLEKLLQRDPKQRLTDMSLIKSHSFFADIDWNTVCDTQQNKPPFQLTREEVSPSSSVPSPSYASTNHETIDLNPTPTLIAPVLCDELAGHTIINGNFYQ</sequence>
<dbReference type="InterPro" id="IPR000719">
    <property type="entry name" value="Prot_kinase_dom"/>
</dbReference>
<dbReference type="EMBL" id="GIBP01004277">
    <property type="protein sequence ID" value="NDV33246.1"/>
    <property type="molecule type" value="Transcribed_RNA"/>
</dbReference>
<dbReference type="SMART" id="SM00220">
    <property type="entry name" value="S_TKc"/>
    <property type="match status" value="1"/>
</dbReference>
<protein>
    <recommendedName>
        <fullName evidence="7">Protein kinase domain-containing protein</fullName>
    </recommendedName>
</protein>
<dbReference type="SUPFAM" id="SSF56112">
    <property type="entry name" value="Protein kinase-like (PK-like)"/>
    <property type="match status" value="1"/>
</dbReference>
<dbReference type="GO" id="GO:0005524">
    <property type="term" value="F:ATP binding"/>
    <property type="evidence" value="ECO:0007669"/>
    <property type="project" value="UniProtKB-KW"/>
</dbReference>
<evidence type="ECO:0000256" key="4">
    <source>
        <dbReference type="ARBA" id="ARBA00022777"/>
    </source>
</evidence>
<dbReference type="PANTHER" id="PTHR24351">
    <property type="entry name" value="RIBOSOMAL PROTEIN S6 KINASE"/>
    <property type="match status" value="1"/>
</dbReference>
<name>A0A6B2L8F6_9EUKA</name>
<feature type="domain" description="Protein kinase" evidence="7">
    <location>
        <begin position="25"/>
        <end position="279"/>
    </location>
</feature>
<evidence type="ECO:0000256" key="3">
    <source>
        <dbReference type="ARBA" id="ARBA00022741"/>
    </source>
</evidence>
<reference evidence="8" key="1">
    <citation type="journal article" date="2020" name="J. Eukaryot. Microbiol.">
        <title>De novo Sequencing, Assembly and Annotation of the Transcriptome for the Free-Living Testate Amoeba Arcella intermedia.</title>
        <authorList>
            <person name="Ribeiro G.M."/>
            <person name="Porfirio-Sousa A.L."/>
            <person name="Maurer-Alcala X.X."/>
            <person name="Katz L.A."/>
            <person name="Lahr D.J.G."/>
        </authorList>
    </citation>
    <scope>NUCLEOTIDE SEQUENCE</scope>
</reference>
<dbReference type="Gene3D" id="3.30.200.20">
    <property type="entry name" value="Phosphorylase Kinase, domain 1"/>
    <property type="match status" value="1"/>
</dbReference>
<organism evidence="8">
    <name type="scientific">Arcella intermedia</name>
    <dbReference type="NCBI Taxonomy" id="1963864"/>
    <lineage>
        <taxon>Eukaryota</taxon>
        <taxon>Amoebozoa</taxon>
        <taxon>Tubulinea</taxon>
        <taxon>Elardia</taxon>
        <taxon>Arcellinida</taxon>
        <taxon>Sphaerothecina</taxon>
        <taxon>Arcellidae</taxon>
        <taxon>Arcella</taxon>
    </lineage>
</organism>
<evidence type="ECO:0000256" key="6">
    <source>
        <dbReference type="SAM" id="MobiDB-lite"/>
    </source>
</evidence>
<feature type="region of interest" description="Disordered" evidence="6">
    <location>
        <begin position="298"/>
        <end position="321"/>
    </location>
</feature>
<evidence type="ECO:0000256" key="1">
    <source>
        <dbReference type="ARBA" id="ARBA00022527"/>
    </source>
</evidence>
<evidence type="ECO:0000259" key="7">
    <source>
        <dbReference type="PROSITE" id="PS50011"/>
    </source>
</evidence>
<feature type="compositionally biased region" description="Low complexity" evidence="6">
    <location>
        <begin position="305"/>
        <end position="314"/>
    </location>
</feature>
<dbReference type="Pfam" id="PF00069">
    <property type="entry name" value="Pkinase"/>
    <property type="match status" value="1"/>
</dbReference>
<keyword evidence="1" id="KW-0723">Serine/threonine-protein kinase</keyword>
<dbReference type="InterPro" id="IPR011009">
    <property type="entry name" value="Kinase-like_dom_sf"/>
</dbReference>
<dbReference type="AlphaFoldDB" id="A0A6B2L8F6"/>
<evidence type="ECO:0000256" key="5">
    <source>
        <dbReference type="ARBA" id="ARBA00022840"/>
    </source>
</evidence>
<keyword evidence="4" id="KW-0418">Kinase</keyword>
<keyword evidence="5" id="KW-0067">ATP-binding</keyword>
<keyword evidence="2" id="KW-0808">Transferase</keyword>
<accession>A0A6B2L8F6</accession>